<name>A0A0A9AZY0_ARUDO</name>
<accession>A0A0A9AZY0</accession>
<proteinExistence type="predicted"/>
<reference evidence="1" key="2">
    <citation type="journal article" date="2015" name="Data Brief">
        <title>Shoot transcriptome of the giant reed, Arundo donax.</title>
        <authorList>
            <person name="Barrero R.A."/>
            <person name="Guerrero F.D."/>
            <person name="Moolhuijzen P."/>
            <person name="Goolsby J.A."/>
            <person name="Tidwell J."/>
            <person name="Bellgard S.E."/>
            <person name="Bellgard M.I."/>
        </authorList>
    </citation>
    <scope>NUCLEOTIDE SEQUENCE</scope>
    <source>
        <tissue evidence="1">Shoot tissue taken approximately 20 cm above the soil surface</tissue>
    </source>
</reference>
<protein>
    <submittedName>
        <fullName evidence="1">Uncharacterized protein</fullName>
    </submittedName>
</protein>
<evidence type="ECO:0000313" key="1">
    <source>
        <dbReference type="EMBL" id="JAD55458.1"/>
    </source>
</evidence>
<sequence>MTNPLGSPIAFFKFSMNHLLFSFVSTSITP</sequence>
<organism evidence="1">
    <name type="scientific">Arundo donax</name>
    <name type="common">Giant reed</name>
    <name type="synonym">Donax arundinaceus</name>
    <dbReference type="NCBI Taxonomy" id="35708"/>
    <lineage>
        <taxon>Eukaryota</taxon>
        <taxon>Viridiplantae</taxon>
        <taxon>Streptophyta</taxon>
        <taxon>Embryophyta</taxon>
        <taxon>Tracheophyta</taxon>
        <taxon>Spermatophyta</taxon>
        <taxon>Magnoliopsida</taxon>
        <taxon>Liliopsida</taxon>
        <taxon>Poales</taxon>
        <taxon>Poaceae</taxon>
        <taxon>PACMAD clade</taxon>
        <taxon>Arundinoideae</taxon>
        <taxon>Arundineae</taxon>
        <taxon>Arundo</taxon>
    </lineage>
</organism>
<reference evidence="1" key="1">
    <citation type="submission" date="2014-09" db="EMBL/GenBank/DDBJ databases">
        <authorList>
            <person name="Magalhaes I.L.F."/>
            <person name="Oliveira U."/>
            <person name="Santos F.R."/>
            <person name="Vidigal T.H.D.A."/>
            <person name="Brescovit A.D."/>
            <person name="Santos A.J."/>
        </authorList>
    </citation>
    <scope>NUCLEOTIDE SEQUENCE</scope>
    <source>
        <tissue evidence="1">Shoot tissue taken approximately 20 cm above the soil surface</tissue>
    </source>
</reference>
<dbReference type="EMBL" id="GBRH01242437">
    <property type="protein sequence ID" value="JAD55458.1"/>
    <property type="molecule type" value="Transcribed_RNA"/>
</dbReference>
<dbReference type="AlphaFoldDB" id="A0A0A9AZY0"/>